<sequence>MSIHDATTHHFLHAAREHELAERAAEARLREALGARARSWRGSRARVARAYRWITIASTRRGLPVAR</sequence>
<evidence type="ECO:0000313" key="2">
    <source>
        <dbReference type="Proteomes" id="UP000222106"/>
    </source>
</evidence>
<evidence type="ECO:0000313" key="1">
    <source>
        <dbReference type="EMBL" id="PFG40969.1"/>
    </source>
</evidence>
<comment type="caution">
    <text evidence="1">The sequence shown here is derived from an EMBL/GenBank/DDBJ whole genome shotgun (WGS) entry which is preliminary data.</text>
</comment>
<dbReference type="RefSeq" id="WP_098484793.1">
    <property type="nucleotide sequence ID" value="NZ_PDJI01000004.1"/>
</dbReference>
<dbReference type="Proteomes" id="UP000222106">
    <property type="component" value="Unassembled WGS sequence"/>
</dbReference>
<gene>
    <name evidence="1" type="ORF">ATJ97_3513</name>
</gene>
<name>A0A2A9ERZ1_9MICO</name>
<dbReference type="AlphaFoldDB" id="A0A2A9ERZ1"/>
<protein>
    <submittedName>
        <fullName evidence="1">Uncharacterized protein</fullName>
    </submittedName>
</protein>
<accession>A0A2A9ERZ1</accession>
<reference evidence="1 2" key="1">
    <citation type="submission" date="2017-10" db="EMBL/GenBank/DDBJ databases">
        <title>Sequencing the genomes of 1000 actinobacteria strains.</title>
        <authorList>
            <person name="Klenk H.-P."/>
        </authorList>
    </citation>
    <scope>NUCLEOTIDE SEQUENCE [LARGE SCALE GENOMIC DNA]</scope>
    <source>
        <strain evidence="1 2">DSM 21838</strain>
    </source>
</reference>
<proteinExistence type="predicted"/>
<keyword evidence="2" id="KW-1185">Reference proteome</keyword>
<dbReference type="EMBL" id="PDJI01000004">
    <property type="protein sequence ID" value="PFG40969.1"/>
    <property type="molecule type" value="Genomic_DNA"/>
</dbReference>
<organism evidence="1 2">
    <name type="scientific">Georgenia soli</name>
    <dbReference type="NCBI Taxonomy" id="638953"/>
    <lineage>
        <taxon>Bacteria</taxon>
        <taxon>Bacillati</taxon>
        <taxon>Actinomycetota</taxon>
        <taxon>Actinomycetes</taxon>
        <taxon>Micrococcales</taxon>
        <taxon>Bogoriellaceae</taxon>
        <taxon>Georgenia</taxon>
    </lineage>
</organism>